<organism evidence="7 8">
    <name type="scientific">Pseudo-nitzschia multistriata</name>
    <dbReference type="NCBI Taxonomy" id="183589"/>
    <lineage>
        <taxon>Eukaryota</taxon>
        <taxon>Sar</taxon>
        <taxon>Stramenopiles</taxon>
        <taxon>Ochrophyta</taxon>
        <taxon>Bacillariophyta</taxon>
        <taxon>Bacillariophyceae</taxon>
        <taxon>Bacillariophycidae</taxon>
        <taxon>Bacillariales</taxon>
        <taxon>Bacillariaceae</taxon>
        <taxon>Pseudo-nitzschia</taxon>
    </lineage>
</organism>
<dbReference type="PANTHER" id="PTHR48056:SF81">
    <property type="entry name" value="RECEPTOR PROTEIN-TYROSINE KINASE CEPR1"/>
    <property type="match status" value="1"/>
</dbReference>
<evidence type="ECO:0000256" key="4">
    <source>
        <dbReference type="ARBA" id="ARBA00022840"/>
    </source>
</evidence>
<dbReference type="GO" id="GO:0005524">
    <property type="term" value="F:ATP binding"/>
    <property type="evidence" value="ECO:0007669"/>
    <property type="project" value="UniProtKB-KW"/>
</dbReference>
<gene>
    <name evidence="7" type="ORF">PSNMU_V1.4_AUG-EV-PASAV3_0109560</name>
</gene>
<evidence type="ECO:0000313" key="8">
    <source>
        <dbReference type="Proteomes" id="UP000291116"/>
    </source>
</evidence>
<proteinExistence type="predicted"/>
<dbReference type="Gene3D" id="3.80.10.10">
    <property type="entry name" value="Ribonuclease Inhibitor"/>
    <property type="match status" value="1"/>
</dbReference>
<keyword evidence="1" id="KW-0433">Leucine-rich repeat</keyword>
<evidence type="ECO:0000313" key="7">
    <source>
        <dbReference type="EMBL" id="VEU43904.1"/>
    </source>
</evidence>
<dbReference type="PANTHER" id="PTHR48056">
    <property type="entry name" value="LRR RECEPTOR-LIKE SERINE/THREONINE-PROTEIN KINASE-RELATED"/>
    <property type="match status" value="1"/>
</dbReference>
<dbReference type="InterPro" id="IPR032675">
    <property type="entry name" value="LRR_dom_sf"/>
</dbReference>
<keyword evidence="6" id="KW-0812">Transmembrane</keyword>
<evidence type="ECO:0000256" key="6">
    <source>
        <dbReference type="SAM" id="Phobius"/>
    </source>
</evidence>
<feature type="transmembrane region" description="Helical" evidence="6">
    <location>
        <begin position="181"/>
        <end position="203"/>
    </location>
</feature>
<evidence type="ECO:0000256" key="2">
    <source>
        <dbReference type="ARBA" id="ARBA00022737"/>
    </source>
</evidence>
<dbReference type="InterPro" id="IPR001611">
    <property type="entry name" value="Leu-rich_rpt"/>
</dbReference>
<dbReference type="OrthoDB" id="46376at2759"/>
<keyword evidence="4" id="KW-0067">ATP-binding</keyword>
<feature type="compositionally biased region" description="Acidic residues" evidence="5">
    <location>
        <begin position="24"/>
        <end position="35"/>
    </location>
</feature>
<name>A0A448ZPH7_9STRA</name>
<feature type="compositionally biased region" description="Polar residues" evidence="5">
    <location>
        <begin position="1"/>
        <end position="10"/>
    </location>
</feature>
<dbReference type="InterPro" id="IPR050647">
    <property type="entry name" value="Plant_LRR-RLKs"/>
</dbReference>
<dbReference type="Gene3D" id="3.30.300.320">
    <property type="match status" value="1"/>
</dbReference>
<dbReference type="AlphaFoldDB" id="A0A448ZPH7"/>
<protein>
    <recommendedName>
        <fullName evidence="9">L domain-like protein</fullName>
    </recommendedName>
</protein>
<keyword evidence="2" id="KW-0677">Repeat</keyword>
<dbReference type="EMBL" id="CAACVS010000600">
    <property type="protein sequence ID" value="VEU43904.1"/>
    <property type="molecule type" value="Genomic_DNA"/>
</dbReference>
<evidence type="ECO:0000256" key="1">
    <source>
        <dbReference type="ARBA" id="ARBA00022614"/>
    </source>
</evidence>
<feature type="region of interest" description="Disordered" evidence="5">
    <location>
        <begin position="1"/>
        <end position="44"/>
    </location>
</feature>
<evidence type="ECO:0008006" key="9">
    <source>
        <dbReference type="Google" id="ProtNLM"/>
    </source>
</evidence>
<keyword evidence="6" id="KW-1133">Transmembrane helix</keyword>
<evidence type="ECO:0000256" key="5">
    <source>
        <dbReference type="SAM" id="MobiDB-lite"/>
    </source>
</evidence>
<dbReference type="Proteomes" id="UP000291116">
    <property type="component" value="Unassembled WGS sequence"/>
</dbReference>
<keyword evidence="3" id="KW-0547">Nucleotide-binding</keyword>
<dbReference type="Pfam" id="PF00560">
    <property type="entry name" value="LRR_1"/>
    <property type="match status" value="2"/>
</dbReference>
<dbReference type="SUPFAM" id="SSF52058">
    <property type="entry name" value="L domain-like"/>
    <property type="match status" value="1"/>
</dbReference>
<keyword evidence="6" id="KW-0472">Membrane</keyword>
<sequence length="572" mass="64210">MSTDLGTTQGAPPESPDTGSPDVESPDIESPDVDSPDAKSSEVVESEVDRLADLITSEAFAKAFDLAVQKKIETSLKSDDLKSDVEVNKPFELLYNLKKEKEEEEEEKKYPKDCYTFIARGPNNGGGKAFSVHFISSFDNMAYELSKDGLYNVSLQEATKKIEEFELPGRCQRETAGKAKIYFIIVIALAVIFLVSLFVLVIVGEEHDVWATHLFRVEFDDSTGLENYSGCYKFDGDTHDRRFQYERLMPADEFNEDVTYAARAEYCKDKRKWIFHTCELEPDFELAISSQTLTFDISTSFDSGWVSSGNKPLDMYFMDNDNNSREREDLACDIKVGDGSCDEKLNTRQFGYDGGDCCPAELTGDVKVPSNATIQTFVIGKMDEKFVSDDGKYSCKQDVLRDMKSLRVIYLSNNALSEAIPMEIGKLEHLTTLSVWENQLTGTIPTEIGLMTNLRIISLSKSLKCLKSPEWENQLTGTIPTEIGLMTNLNWIYMGKSLKSLEKPEFKNQLTGTIPTEIGNLKKLRKLHLYENDLTGQVPCEVKLLIDENPGILNDDQFVQNDGDNLGYPACA</sequence>
<keyword evidence="8" id="KW-1185">Reference proteome</keyword>
<evidence type="ECO:0000256" key="3">
    <source>
        <dbReference type="ARBA" id="ARBA00022741"/>
    </source>
</evidence>
<reference evidence="7 8" key="1">
    <citation type="submission" date="2019-01" db="EMBL/GenBank/DDBJ databases">
        <authorList>
            <person name="Ferrante I. M."/>
        </authorList>
    </citation>
    <scope>NUCLEOTIDE SEQUENCE [LARGE SCALE GENOMIC DNA]</scope>
    <source>
        <strain evidence="7 8">B856</strain>
    </source>
</reference>
<accession>A0A448ZPH7</accession>